<dbReference type="GO" id="GO:0019900">
    <property type="term" value="F:kinase binding"/>
    <property type="evidence" value="ECO:0007669"/>
    <property type="project" value="UniProtKB-UniRule"/>
</dbReference>
<evidence type="ECO:0000313" key="7">
    <source>
        <dbReference type="EMBL" id="CAK7352986.1"/>
    </source>
</evidence>
<evidence type="ECO:0000259" key="6">
    <source>
        <dbReference type="PROSITE" id="PS50222"/>
    </source>
</evidence>
<feature type="transmembrane region" description="Helical" evidence="5">
    <location>
        <begin position="21"/>
        <end position="40"/>
    </location>
</feature>
<dbReference type="GO" id="GO:0019722">
    <property type="term" value="P:calcium-mediated signaling"/>
    <property type="evidence" value="ECO:0007669"/>
    <property type="project" value="UniProtKB-UniRule"/>
</dbReference>
<dbReference type="SUPFAM" id="SSF47473">
    <property type="entry name" value="EF-hand"/>
    <property type="match status" value="1"/>
</dbReference>
<proteinExistence type="inferred from homology"/>
<dbReference type="Proteomes" id="UP001314170">
    <property type="component" value="Unassembled WGS sequence"/>
</dbReference>
<comment type="subcellular location">
    <subcellularLocation>
        <location evidence="4">Membrane</location>
    </subcellularLocation>
</comment>
<comment type="similarity">
    <text evidence="3 4">Belongs to the calcineurin regulatory subunit family.</text>
</comment>
<gene>
    <name evidence="7" type="ORF">DCAF_LOCUS24500</name>
</gene>
<feature type="domain" description="EF-hand" evidence="6">
    <location>
        <begin position="115"/>
        <end position="150"/>
    </location>
</feature>
<dbReference type="FunFam" id="1.10.238.10:FF:000073">
    <property type="entry name" value="calcineurin B-like protein 3"/>
    <property type="match status" value="1"/>
</dbReference>
<dbReference type="SMART" id="SM00054">
    <property type="entry name" value="EFh"/>
    <property type="match status" value="3"/>
</dbReference>
<keyword evidence="5" id="KW-1133">Transmembrane helix</keyword>
<dbReference type="PROSITE" id="PS50222">
    <property type="entry name" value="EF_HAND_2"/>
    <property type="match status" value="3"/>
</dbReference>
<dbReference type="PANTHER" id="PTHR23056">
    <property type="entry name" value="CALCINEURIN B"/>
    <property type="match status" value="1"/>
</dbReference>
<comment type="subunit">
    <text evidence="4">Homodimer. Interacts with CIPK.</text>
</comment>
<keyword evidence="1 4" id="KW-0677">Repeat</keyword>
<keyword evidence="5" id="KW-0812">Transmembrane</keyword>
<evidence type="ECO:0000256" key="5">
    <source>
        <dbReference type="SAM" id="Phobius"/>
    </source>
</evidence>
<dbReference type="InterPro" id="IPR011992">
    <property type="entry name" value="EF-hand-dom_pair"/>
</dbReference>
<dbReference type="Pfam" id="PF13202">
    <property type="entry name" value="EF-hand_5"/>
    <property type="match status" value="2"/>
</dbReference>
<dbReference type="InterPro" id="IPR018247">
    <property type="entry name" value="EF_Hand_1_Ca_BS"/>
</dbReference>
<sequence length="321" mass="36029">MDFSNNNKSSRSSSLTVGERICAAFIPFVAIIEIFILAVGNCFEYRLTVKKSRCGFKDLARLADESRLVGNDIAVTVNELEALYELYKKLSNSIVKDGLIHKEELRLALFQTAHGENLFLDRVFDLFDEKRNGVIEFEEFVHALNVFHPYAPMEEKIDFAFRLYDLRQTGFIEREEVKQMVIAILLESDVKLPDDLLEAIVDKASLPSISLQTFADADADGDGKINEEEWKAFVQDVLKASASPKTASLRESRVTGIGGFQLDQKSLLLDNKEGSAVASFRMIQNRSGGIMRSSYGSSWLIFGLIQPLCRAVRIATFCNES</sequence>
<protein>
    <recommendedName>
        <fullName evidence="4">Calcineurin B-like protein</fullName>
    </recommendedName>
</protein>
<dbReference type="PROSITE" id="PS00018">
    <property type="entry name" value="EF_HAND_1"/>
    <property type="match status" value="1"/>
</dbReference>
<evidence type="ECO:0000313" key="8">
    <source>
        <dbReference type="Proteomes" id="UP001314170"/>
    </source>
</evidence>
<dbReference type="EMBL" id="CAWUPB010001194">
    <property type="protein sequence ID" value="CAK7352986.1"/>
    <property type="molecule type" value="Genomic_DNA"/>
</dbReference>
<dbReference type="Gene3D" id="1.10.238.10">
    <property type="entry name" value="EF-hand"/>
    <property type="match status" value="1"/>
</dbReference>
<evidence type="ECO:0000256" key="4">
    <source>
        <dbReference type="RuleBase" id="RU369080"/>
    </source>
</evidence>
<evidence type="ECO:0000256" key="3">
    <source>
        <dbReference type="ARBA" id="ARBA00023774"/>
    </source>
</evidence>
<organism evidence="7 8">
    <name type="scientific">Dovyalis caffra</name>
    <dbReference type="NCBI Taxonomy" id="77055"/>
    <lineage>
        <taxon>Eukaryota</taxon>
        <taxon>Viridiplantae</taxon>
        <taxon>Streptophyta</taxon>
        <taxon>Embryophyta</taxon>
        <taxon>Tracheophyta</taxon>
        <taxon>Spermatophyta</taxon>
        <taxon>Magnoliopsida</taxon>
        <taxon>eudicotyledons</taxon>
        <taxon>Gunneridae</taxon>
        <taxon>Pentapetalae</taxon>
        <taxon>rosids</taxon>
        <taxon>fabids</taxon>
        <taxon>Malpighiales</taxon>
        <taxon>Salicaceae</taxon>
        <taxon>Flacourtieae</taxon>
        <taxon>Dovyalis</taxon>
    </lineage>
</organism>
<accession>A0AAV1SMT5</accession>
<reference evidence="7 8" key="1">
    <citation type="submission" date="2024-01" db="EMBL/GenBank/DDBJ databases">
        <authorList>
            <person name="Waweru B."/>
        </authorList>
    </citation>
    <scope>NUCLEOTIDE SEQUENCE [LARGE SCALE GENOMIC DNA]</scope>
</reference>
<comment type="caution">
    <text evidence="7">The sequence shown here is derived from an EMBL/GenBank/DDBJ whole genome shotgun (WGS) entry which is preliminary data.</text>
</comment>
<dbReference type="GO" id="GO:0005509">
    <property type="term" value="F:calcium ion binding"/>
    <property type="evidence" value="ECO:0007669"/>
    <property type="project" value="UniProtKB-UniRule"/>
</dbReference>
<evidence type="ECO:0000256" key="2">
    <source>
        <dbReference type="ARBA" id="ARBA00022837"/>
    </source>
</evidence>
<dbReference type="InterPro" id="IPR002048">
    <property type="entry name" value="EF_hand_dom"/>
</dbReference>
<dbReference type="InterPro" id="IPR045198">
    <property type="entry name" value="CNBL1-10"/>
</dbReference>
<feature type="domain" description="EF-hand" evidence="6">
    <location>
        <begin position="152"/>
        <end position="187"/>
    </location>
</feature>
<feature type="domain" description="EF-hand" evidence="6">
    <location>
        <begin position="205"/>
        <end position="240"/>
    </location>
</feature>
<dbReference type="AlphaFoldDB" id="A0AAV1SMT5"/>
<dbReference type="CDD" id="cd00051">
    <property type="entry name" value="EFh"/>
    <property type="match status" value="2"/>
</dbReference>
<keyword evidence="2 4" id="KW-0106">Calcium</keyword>
<dbReference type="GO" id="GO:0016020">
    <property type="term" value="C:membrane"/>
    <property type="evidence" value="ECO:0007669"/>
    <property type="project" value="UniProtKB-SubCell"/>
</dbReference>
<dbReference type="PRINTS" id="PR00450">
    <property type="entry name" value="RECOVERIN"/>
</dbReference>
<comment type="function">
    <text evidence="4">Acts as a calcium sensor. CBL proteins interact with CIPK serine-threonine protein kinases. Binding of a CBL protein to the regulatory NAF domain of a CIPK protein lead to the activation of the kinase in a calcium-dependent manner.</text>
</comment>
<evidence type="ECO:0000256" key="1">
    <source>
        <dbReference type="ARBA" id="ARBA00022737"/>
    </source>
</evidence>
<keyword evidence="4 5" id="KW-0472">Membrane</keyword>
<keyword evidence="4" id="KW-0479">Metal-binding</keyword>
<keyword evidence="8" id="KW-1185">Reference proteome</keyword>
<name>A0AAV1SMT5_9ROSI</name>
<dbReference type="PANTHER" id="PTHR23056:SF26">
    <property type="entry name" value="CALCINEURIN B-LIKE PROTEIN 10"/>
    <property type="match status" value="1"/>
</dbReference>